<organism evidence="2 3">
    <name type="scientific">Polarella glacialis</name>
    <name type="common">Dinoflagellate</name>
    <dbReference type="NCBI Taxonomy" id="89957"/>
    <lineage>
        <taxon>Eukaryota</taxon>
        <taxon>Sar</taxon>
        <taxon>Alveolata</taxon>
        <taxon>Dinophyceae</taxon>
        <taxon>Suessiales</taxon>
        <taxon>Suessiaceae</taxon>
        <taxon>Polarella</taxon>
    </lineage>
</organism>
<dbReference type="AlphaFoldDB" id="A0A813FTQ1"/>
<dbReference type="Pfam" id="PF00550">
    <property type="entry name" value="PP-binding"/>
    <property type="match status" value="1"/>
</dbReference>
<dbReference type="EMBL" id="CAJNNV010025308">
    <property type="protein sequence ID" value="CAE8613780.1"/>
    <property type="molecule type" value="Genomic_DNA"/>
</dbReference>
<evidence type="ECO:0000313" key="2">
    <source>
        <dbReference type="EMBL" id="CAE8613780.1"/>
    </source>
</evidence>
<gene>
    <name evidence="2" type="ORF">PGLA1383_LOCUS31527</name>
</gene>
<name>A0A813FTQ1_POLGL</name>
<dbReference type="Gene3D" id="1.10.1200.10">
    <property type="entry name" value="ACP-like"/>
    <property type="match status" value="1"/>
</dbReference>
<keyword evidence="3" id="KW-1185">Reference proteome</keyword>
<dbReference type="Proteomes" id="UP000654075">
    <property type="component" value="Unassembled WGS sequence"/>
</dbReference>
<accession>A0A813FTQ1</accession>
<proteinExistence type="predicted"/>
<dbReference type="InterPro" id="IPR036736">
    <property type="entry name" value="ACP-like_sf"/>
</dbReference>
<feature type="domain" description="Carrier" evidence="1">
    <location>
        <begin position="28"/>
        <end position="102"/>
    </location>
</feature>
<evidence type="ECO:0000259" key="1">
    <source>
        <dbReference type="Pfam" id="PF00550"/>
    </source>
</evidence>
<protein>
    <recommendedName>
        <fullName evidence="1">Carrier domain-containing protein</fullName>
    </recommendedName>
</protein>
<reference evidence="2" key="1">
    <citation type="submission" date="2021-02" db="EMBL/GenBank/DDBJ databases">
        <authorList>
            <person name="Dougan E. K."/>
            <person name="Rhodes N."/>
            <person name="Thang M."/>
            <person name="Chan C."/>
        </authorList>
    </citation>
    <scope>NUCLEOTIDE SEQUENCE</scope>
</reference>
<feature type="non-terminal residue" evidence="2">
    <location>
        <position position="1"/>
    </location>
</feature>
<comment type="caution">
    <text evidence="2">The sequence shown here is derived from an EMBL/GenBank/DDBJ whole genome shotgun (WGS) entry which is preliminary data.</text>
</comment>
<evidence type="ECO:0000313" key="3">
    <source>
        <dbReference type="Proteomes" id="UP000654075"/>
    </source>
</evidence>
<dbReference type="InterPro" id="IPR009081">
    <property type="entry name" value="PP-bd_ACP"/>
</dbReference>
<dbReference type="SUPFAM" id="SSF47336">
    <property type="entry name" value="ACP-like"/>
    <property type="match status" value="1"/>
</dbReference>
<sequence length="103" mass="10748">STGGSDGTMPSSQEASGVMKAGVELISLIRRLASDAFGVVEEPGADLPLMQAGMTSHSATLLRSLISQELPQLRARGVTGLAKLPPTLALDQPTVRDIAEYIM</sequence>
<feature type="non-terminal residue" evidence="2">
    <location>
        <position position="103"/>
    </location>
</feature>